<reference evidence="4" key="1">
    <citation type="journal article" date="2021" name="G3 (Bethesda)">
        <title>Genome and transcriptome analysis of the beet armyworm Spodoptera exigua reveals targets for pest control. .</title>
        <authorList>
            <person name="Simon S."/>
            <person name="Breeschoten T."/>
            <person name="Jansen H.J."/>
            <person name="Dirks R.P."/>
            <person name="Schranz M.E."/>
            <person name="Ros V.I.D."/>
        </authorList>
    </citation>
    <scope>NUCLEOTIDE SEQUENCE</scope>
    <source>
        <strain evidence="4">TB_SE_WUR_2020</strain>
    </source>
</reference>
<evidence type="ECO:0000259" key="3">
    <source>
        <dbReference type="PROSITE" id="PS50018"/>
    </source>
</evidence>
<evidence type="ECO:0000256" key="2">
    <source>
        <dbReference type="ARBA" id="ARBA00022553"/>
    </source>
</evidence>
<accession>A0A922S9H0</accession>
<dbReference type="InterPro" id="IPR008936">
    <property type="entry name" value="Rho_GTPase_activation_prot"/>
</dbReference>
<dbReference type="InterPro" id="IPR001936">
    <property type="entry name" value="RasGAP_dom"/>
</dbReference>
<dbReference type="AlphaFoldDB" id="A0A922S9H0"/>
<comment type="caution">
    <text evidence="4">The sequence shown here is derived from an EMBL/GenBank/DDBJ whole genome shotgun (WGS) entry which is preliminary data.</text>
</comment>
<keyword evidence="2" id="KW-0597">Phosphoprotein</keyword>
<dbReference type="PANTHER" id="PTHR10194:SF142">
    <property type="entry name" value="NEUROFIBROMIN"/>
    <property type="match status" value="1"/>
</dbReference>
<keyword evidence="1" id="KW-0343">GTPase activation</keyword>
<evidence type="ECO:0000256" key="1">
    <source>
        <dbReference type="ARBA" id="ARBA00022468"/>
    </source>
</evidence>
<sequence>MALANVVSDCMQTLFRGNSLGSKIMAFCFKIYGYGYLQNLLEPLITALLDQAEERGDISFEVDPARLDPNQDIEMNRSNLIDLTKEVFDRIVGSADKFPPQLRSMCHCLYQVIEI</sequence>
<evidence type="ECO:0000313" key="4">
    <source>
        <dbReference type="EMBL" id="KAH9628773.1"/>
    </source>
</evidence>
<dbReference type="InterPro" id="IPR039360">
    <property type="entry name" value="Ras_GTPase"/>
</dbReference>
<protein>
    <recommendedName>
        <fullName evidence="3">Ras-GAP domain-containing protein</fullName>
    </recommendedName>
</protein>
<proteinExistence type="predicted"/>
<dbReference type="SUPFAM" id="SSF48350">
    <property type="entry name" value="GTPase activation domain, GAP"/>
    <property type="match status" value="1"/>
</dbReference>
<gene>
    <name evidence="4" type="ORF">HF086_005398</name>
</gene>
<name>A0A922S9H0_SPOEX</name>
<feature type="domain" description="Ras-GAP" evidence="3">
    <location>
        <begin position="1"/>
        <end position="115"/>
    </location>
</feature>
<dbReference type="GO" id="GO:0005096">
    <property type="term" value="F:GTPase activator activity"/>
    <property type="evidence" value="ECO:0007669"/>
    <property type="project" value="UniProtKB-KW"/>
</dbReference>
<dbReference type="Gene3D" id="1.10.506.10">
    <property type="entry name" value="GTPase Activation - p120gap, domain 1"/>
    <property type="match status" value="1"/>
</dbReference>
<dbReference type="Proteomes" id="UP000814243">
    <property type="component" value="Unassembled WGS sequence"/>
</dbReference>
<dbReference type="PROSITE" id="PS50018">
    <property type="entry name" value="RAS_GTPASE_ACTIV_2"/>
    <property type="match status" value="1"/>
</dbReference>
<organism evidence="4 5">
    <name type="scientific">Spodoptera exigua</name>
    <name type="common">Beet armyworm</name>
    <name type="synonym">Noctua fulgens</name>
    <dbReference type="NCBI Taxonomy" id="7107"/>
    <lineage>
        <taxon>Eukaryota</taxon>
        <taxon>Metazoa</taxon>
        <taxon>Ecdysozoa</taxon>
        <taxon>Arthropoda</taxon>
        <taxon>Hexapoda</taxon>
        <taxon>Insecta</taxon>
        <taxon>Pterygota</taxon>
        <taxon>Neoptera</taxon>
        <taxon>Endopterygota</taxon>
        <taxon>Lepidoptera</taxon>
        <taxon>Glossata</taxon>
        <taxon>Ditrysia</taxon>
        <taxon>Noctuoidea</taxon>
        <taxon>Noctuidae</taxon>
        <taxon>Amphipyrinae</taxon>
        <taxon>Spodoptera</taxon>
    </lineage>
</organism>
<evidence type="ECO:0000313" key="5">
    <source>
        <dbReference type="Proteomes" id="UP000814243"/>
    </source>
</evidence>
<dbReference type="EMBL" id="JACEFF010000895">
    <property type="protein sequence ID" value="KAH9628773.1"/>
    <property type="molecule type" value="Genomic_DNA"/>
</dbReference>
<dbReference type="PANTHER" id="PTHR10194">
    <property type="entry name" value="RAS GTPASE-ACTIVATING PROTEINS"/>
    <property type="match status" value="1"/>
</dbReference>